<dbReference type="Gene3D" id="2.70.70.10">
    <property type="entry name" value="Glucose Permease (Domain IIA)"/>
    <property type="match status" value="1"/>
</dbReference>
<dbReference type="Pfam" id="PF00367">
    <property type="entry name" value="PTS_EIIB"/>
    <property type="match status" value="1"/>
</dbReference>
<feature type="transmembrane region" description="Helical" evidence="12">
    <location>
        <begin position="317"/>
        <end position="337"/>
    </location>
</feature>
<feature type="transmembrane region" description="Helical" evidence="12">
    <location>
        <begin position="206"/>
        <end position="223"/>
    </location>
</feature>
<dbReference type="PROSITE" id="PS00371">
    <property type="entry name" value="PTS_EIIA_TYPE_1_HIS"/>
    <property type="match status" value="1"/>
</dbReference>
<comment type="subcellular location">
    <subcellularLocation>
        <location evidence="1">Cell membrane</location>
        <topology evidence="1">Multi-pass membrane protein</topology>
    </subcellularLocation>
</comment>
<dbReference type="PANTHER" id="PTHR30175:SF1">
    <property type="entry name" value="PTS SYSTEM ARBUTIN-, CELLOBIOSE-, AND SALICIN-SPECIFIC EIIBC COMPONENT-RELATED"/>
    <property type="match status" value="1"/>
</dbReference>
<keyword evidence="6" id="KW-0598">Phosphotransferase system</keyword>
<protein>
    <submittedName>
        <fullName evidence="17">PTS beta-glucoside transporter subunit EIIBCA</fullName>
    </submittedName>
</protein>
<dbReference type="FunFam" id="2.70.70.10:FF:000001">
    <property type="entry name" value="PTS system glucose-specific IIA component"/>
    <property type="match status" value="1"/>
</dbReference>
<sequence>MSYEQLGKDIIQSVGGEKNINNVIHCATRLRFTLNDEQKVDKEKLDKMEGIIGAVSKGGQFQVIVGTHVADVYKEISKSISPSSNSGDNTVKKPIGTLIFDVISRSFSPLIGALAGAGMLKALLTVLTSLNILAADGETYKVLAGASNAVFYFLPIFLGITLSIRLGVNAYVGGAIGAALLEPNITGLASVESPHFLGIPLVMSDYSSSVFPIFIAICIYALLDKQLRKFIHKDLQLFLVPMLCLMLIVPLTILVFGPFGVNVGNLIGDAIVFLSSKSGIITGAIVGISWTYLTVLGLHWGLVPIILENIAKGGDPIYAMAGMAIFAQLGVALGIFLKTKDKKLKTLAGSTFLPGALSGVTEPIIYGLLTRYKRTFIYVSIAGGLGGAMSGLAGVKMEVFAFVSVLSLPAFSPLAIQAIIALGTIILATVITMFFGFEDKKKANAVEEISNGVEEKTNTEKSEVILPHAVKSTTIVSPLAGNVIPLSSVDDAAFASEAMGKGMAIEPSEGKLYSPVSGVVSTIFRTGHCIAVVSDDGVEVLIHIGIETVKLKGKYFDVKVEEGATVKQGDLLIEFDLEQIKNEGYQSTTPIIITNTANYSDVIGTKKAAIKPGEDLMTVVV</sequence>
<evidence type="ECO:0000313" key="18">
    <source>
        <dbReference type="Proteomes" id="UP000187313"/>
    </source>
</evidence>
<dbReference type="EMBL" id="MPTD01000016">
    <property type="protein sequence ID" value="OMD48257.1"/>
    <property type="molecule type" value="Genomic_DNA"/>
</dbReference>
<evidence type="ECO:0000256" key="7">
    <source>
        <dbReference type="ARBA" id="ARBA00022692"/>
    </source>
</evidence>
<keyword evidence="4" id="KW-0762">Sugar transport</keyword>
<dbReference type="Proteomes" id="UP000187425">
    <property type="component" value="Unassembled WGS sequence"/>
</dbReference>
<gene>
    <name evidence="16" type="ORF">BSK51_22905</name>
    <name evidence="17" type="ORF">BSK65_17435</name>
</gene>
<dbReference type="PANTHER" id="PTHR30175">
    <property type="entry name" value="PHOSPHOTRANSFERASE SYSTEM TRANSPORT PROTEIN"/>
    <property type="match status" value="1"/>
</dbReference>
<dbReference type="Pfam" id="PF00358">
    <property type="entry name" value="PTS_EIIA_1"/>
    <property type="match status" value="1"/>
</dbReference>
<feature type="transmembrane region" description="Helical" evidence="12">
    <location>
        <begin position="140"/>
        <end position="161"/>
    </location>
</feature>
<name>A0A1R0ZEV9_9BACL</name>
<dbReference type="GO" id="GO:0008982">
    <property type="term" value="F:protein-N(PI)-phosphohistidine-sugar phosphotransferase activity"/>
    <property type="evidence" value="ECO:0007669"/>
    <property type="project" value="InterPro"/>
</dbReference>
<dbReference type="InterPro" id="IPR003352">
    <property type="entry name" value="PTS_EIIC"/>
</dbReference>
<evidence type="ECO:0000259" key="13">
    <source>
        <dbReference type="PROSITE" id="PS51093"/>
    </source>
</evidence>
<feature type="transmembrane region" description="Helical" evidence="12">
    <location>
        <begin position="376"/>
        <end position="395"/>
    </location>
</feature>
<feature type="transmembrane region" description="Helical" evidence="12">
    <location>
        <begin position="279"/>
        <end position="305"/>
    </location>
</feature>
<dbReference type="InterPro" id="IPR011297">
    <property type="entry name" value="PTS_IIABC_b_glu"/>
</dbReference>
<dbReference type="GO" id="GO:0016301">
    <property type="term" value="F:kinase activity"/>
    <property type="evidence" value="ECO:0007669"/>
    <property type="project" value="UniProtKB-KW"/>
</dbReference>
<feature type="domain" description="PTS EIIB type-1" evidence="14">
    <location>
        <begin position="4"/>
        <end position="86"/>
    </location>
</feature>
<keyword evidence="5" id="KW-0808">Transferase</keyword>
<dbReference type="InterPro" id="IPR018113">
    <property type="entry name" value="PTrfase_EIIB_Cys"/>
</dbReference>
<dbReference type="SUPFAM" id="SSF51261">
    <property type="entry name" value="Duplicated hybrid motif"/>
    <property type="match status" value="1"/>
</dbReference>
<evidence type="ECO:0000256" key="10">
    <source>
        <dbReference type="ARBA" id="ARBA00023136"/>
    </source>
</evidence>
<feature type="domain" description="PTS EIIC type-1" evidence="15">
    <location>
        <begin position="101"/>
        <end position="451"/>
    </location>
</feature>
<dbReference type="PROSITE" id="PS51093">
    <property type="entry name" value="PTS_EIIA_TYPE_1"/>
    <property type="match status" value="1"/>
</dbReference>
<organism evidence="17 19">
    <name type="scientific">Paenibacillus odorifer</name>
    <dbReference type="NCBI Taxonomy" id="189426"/>
    <lineage>
        <taxon>Bacteria</taxon>
        <taxon>Bacillati</taxon>
        <taxon>Bacillota</taxon>
        <taxon>Bacilli</taxon>
        <taxon>Bacillales</taxon>
        <taxon>Paenibacillaceae</taxon>
        <taxon>Paenibacillus</taxon>
    </lineage>
</organism>
<dbReference type="InterPro" id="IPR036878">
    <property type="entry name" value="Glu_permease_IIB"/>
</dbReference>
<evidence type="ECO:0000256" key="11">
    <source>
        <dbReference type="PROSITE-ProRule" id="PRU00421"/>
    </source>
</evidence>
<keyword evidence="3" id="KW-1003">Cell membrane</keyword>
<feature type="transmembrane region" description="Helical" evidence="12">
    <location>
        <begin position="110"/>
        <end position="134"/>
    </location>
</feature>
<evidence type="ECO:0000259" key="14">
    <source>
        <dbReference type="PROSITE" id="PS51098"/>
    </source>
</evidence>
<evidence type="ECO:0000313" key="17">
    <source>
        <dbReference type="EMBL" id="OME68481.1"/>
    </source>
</evidence>
<dbReference type="SUPFAM" id="SSF55604">
    <property type="entry name" value="Glucose permease domain IIB"/>
    <property type="match status" value="1"/>
</dbReference>
<feature type="domain" description="PTS EIIA type-1" evidence="13">
    <location>
        <begin position="491"/>
        <end position="595"/>
    </location>
</feature>
<evidence type="ECO:0000256" key="4">
    <source>
        <dbReference type="ARBA" id="ARBA00022597"/>
    </source>
</evidence>
<feature type="transmembrane region" description="Helical" evidence="12">
    <location>
        <begin position="235"/>
        <end position="259"/>
    </location>
</feature>
<comment type="caution">
    <text evidence="17">The sequence shown here is derived from an EMBL/GenBank/DDBJ whole genome shotgun (WGS) entry which is preliminary data.</text>
</comment>
<keyword evidence="7 12" id="KW-0812">Transmembrane</keyword>
<accession>A0A1R0ZEV9</accession>
<feature type="active site" description="Phosphocysteine intermediate; for EIIB activity" evidence="11">
    <location>
        <position position="26"/>
    </location>
</feature>
<dbReference type="InterPro" id="IPR011055">
    <property type="entry name" value="Dup_hybrid_motif"/>
</dbReference>
<dbReference type="PROSITE" id="PS01035">
    <property type="entry name" value="PTS_EIIB_TYPE_1_CYS"/>
    <property type="match status" value="1"/>
</dbReference>
<feature type="transmembrane region" description="Helical" evidence="12">
    <location>
        <begin position="168"/>
        <end position="186"/>
    </location>
</feature>
<keyword evidence="9 12" id="KW-1133">Transmembrane helix</keyword>
<dbReference type="GO" id="GO:0009401">
    <property type="term" value="P:phosphoenolpyruvate-dependent sugar phosphotransferase system"/>
    <property type="evidence" value="ECO:0007669"/>
    <property type="project" value="UniProtKB-KW"/>
</dbReference>
<dbReference type="InterPro" id="IPR013013">
    <property type="entry name" value="PTS_EIIC_1"/>
</dbReference>
<evidence type="ECO:0000256" key="3">
    <source>
        <dbReference type="ARBA" id="ARBA00022475"/>
    </source>
</evidence>
<proteinExistence type="predicted"/>
<dbReference type="Pfam" id="PF02378">
    <property type="entry name" value="PTS_EIIC"/>
    <property type="match status" value="1"/>
</dbReference>
<feature type="transmembrane region" description="Helical" evidence="12">
    <location>
        <begin position="349"/>
        <end position="369"/>
    </location>
</feature>
<evidence type="ECO:0000256" key="5">
    <source>
        <dbReference type="ARBA" id="ARBA00022679"/>
    </source>
</evidence>
<dbReference type="GO" id="GO:0005886">
    <property type="term" value="C:plasma membrane"/>
    <property type="evidence" value="ECO:0007669"/>
    <property type="project" value="UniProtKB-SubCell"/>
</dbReference>
<dbReference type="CDD" id="cd00212">
    <property type="entry name" value="PTS_IIB_glc"/>
    <property type="match status" value="1"/>
</dbReference>
<evidence type="ECO:0000256" key="6">
    <source>
        <dbReference type="ARBA" id="ARBA00022683"/>
    </source>
</evidence>
<evidence type="ECO:0000256" key="12">
    <source>
        <dbReference type="SAM" id="Phobius"/>
    </source>
</evidence>
<dbReference type="RefSeq" id="WP_076285304.1">
    <property type="nucleotide sequence ID" value="NZ_MPTD01000016.1"/>
</dbReference>
<dbReference type="FunFam" id="3.30.1360.60:FF:000001">
    <property type="entry name" value="PTS system glucose-specific IIBC component PtsG"/>
    <property type="match status" value="1"/>
</dbReference>
<feature type="transmembrane region" description="Helical" evidence="12">
    <location>
        <begin position="415"/>
        <end position="437"/>
    </location>
</feature>
<evidence type="ECO:0000256" key="1">
    <source>
        <dbReference type="ARBA" id="ARBA00004651"/>
    </source>
</evidence>
<dbReference type="AlphaFoldDB" id="A0A1R0ZEV9"/>
<dbReference type="NCBIfam" id="TIGR01995">
    <property type="entry name" value="PTS-II-ABC-beta"/>
    <property type="match status" value="1"/>
</dbReference>
<evidence type="ECO:0000256" key="8">
    <source>
        <dbReference type="ARBA" id="ARBA00022777"/>
    </source>
</evidence>
<evidence type="ECO:0000256" key="9">
    <source>
        <dbReference type="ARBA" id="ARBA00022989"/>
    </source>
</evidence>
<dbReference type="Gene3D" id="3.30.1360.60">
    <property type="entry name" value="Glucose permease domain IIB"/>
    <property type="match status" value="1"/>
</dbReference>
<dbReference type="PROSITE" id="PS51103">
    <property type="entry name" value="PTS_EIIC_TYPE_1"/>
    <property type="match status" value="1"/>
</dbReference>
<keyword evidence="8" id="KW-0418">Kinase</keyword>
<keyword evidence="2" id="KW-0813">Transport</keyword>
<dbReference type="Proteomes" id="UP000187313">
    <property type="component" value="Unassembled WGS sequence"/>
</dbReference>
<evidence type="ECO:0000256" key="2">
    <source>
        <dbReference type="ARBA" id="ARBA00022448"/>
    </source>
</evidence>
<reference evidence="17 19" key="1">
    <citation type="submission" date="2016-11" db="EMBL/GenBank/DDBJ databases">
        <title>Paenibacillus species isolates.</title>
        <authorList>
            <person name="Beno S.M."/>
        </authorList>
    </citation>
    <scope>NUCLEOTIDE SEQUENCE [LARGE SCALE GENOMIC DNA]</scope>
    <source>
        <strain evidence="17 19">FSL H7-0443</strain>
        <strain evidence="16 18">FSL R5-0923</strain>
    </source>
</reference>
<keyword evidence="18" id="KW-1185">Reference proteome</keyword>
<dbReference type="OrthoDB" id="2957988at2"/>
<dbReference type="InterPro" id="IPR001996">
    <property type="entry name" value="PTS_IIB_1"/>
</dbReference>
<dbReference type="PROSITE" id="PS51098">
    <property type="entry name" value="PTS_EIIB_TYPE_1"/>
    <property type="match status" value="1"/>
</dbReference>
<dbReference type="NCBIfam" id="TIGR00830">
    <property type="entry name" value="PTBA"/>
    <property type="match status" value="1"/>
</dbReference>
<dbReference type="InterPro" id="IPR050558">
    <property type="entry name" value="PTS_Sugar-Specific_Components"/>
</dbReference>
<keyword evidence="10 12" id="KW-0472">Membrane</keyword>
<dbReference type="InterPro" id="IPR001127">
    <property type="entry name" value="PTS_EIIA_1_perm"/>
</dbReference>
<evidence type="ECO:0000313" key="16">
    <source>
        <dbReference type="EMBL" id="OMD48257.1"/>
    </source>
</evidence>
<evidence type="ECO:0000259" key="15">
    <source>
        <dbReference type="PROSITE" id="PS51103"/>
    </source>
</evidence>
<dbReference type="EMBL" id="MPTW01000009">
    <property type="protein sequence ID" value="OME68481.1"/>
    <property type="molecule type" value="Genomic_DNA"/>
</dbReference>
<evidence type="ECO:0000313" key="19">
    <source>
        <dbReference type="Proteomes" id="UP000187425"/>
    </source>
</evidence>